<name>B4VV00_9CYAN</name>
<dbReference type="OrthoDB" id="570036at2"/>
<dbReference type="EMBL" id="DS989854">
    <property type="protein sequence ID" value="EDX74213.1"/>
    <property type="molecule type" value="Genomic_DNA"/>
</dbReference>
<dbReference type="RefSeq" id="WP_006102518.1">
    <property type="nucleotide sequence ID" value="NZ_DS989854.1"/>
</dbReference>
<dbReference type="STRING" id="118168.MC7420_4198"/>
<evidence type="ECO:0000313" key="2">
    <source>
        <dbReference type="Proteomes" id="UP000003835"/>
    </source>
</evidence>
<organism evidence="1 2">
    <name type="scientific">Coleofasciculus chthonoplastes PCC 7420</name>
    <dbReference type="NCBI Taxonomy" id="118168"/>
    <lineage>
        <taxon>Bacteria</taxon>
        <taxon>Bacillati</taxon>
        <taxon>Cyanobacteriota</taxon>
        <taxon>Cyanophyceae</taxon>
        <taxon>Coleofasciculales</taxon>
        <taxon>Coleofasciculaceae</taxon>
        <taxon>Coleofasciculus</taxon>
    </lineage>
</organism>
<reference evidence="1 2" key="1">
    <citation type="submission" date="2008-07" db="EMBL/GenBank/DDBJ databases">
        <authorList>
            <person name="Tandeau de Marsac N."/>
            <person name="Ferriera S."/>
            <person name="Johnson J."/>
            <person name="Kravitz S."/>
            <person name="Beeson K."/>
            <person name="Sutton G."/>
            <person name="Rogers Y.-H."/>
            <person name="Friedman R."/>
            <person name="Frazier M."/>
            <person name="Venter J.C."/>
        </authorList>
    </citation>
    <scope>NUCLEOTIDE SEQUENCE [LARGE SCALE GENOMIC DNA]</scope>
    <source>
        <strain evidence="1 2">PCC 7420</strain>
    </source>
</reference>
<dbReference type="Proteomes" id="UP000003835">
    <property type="component" value="Unassembled WGS sequence"/>
</dbReference>
<keyword evidence="2" id="KW-1185">Reference proteome</keyword>
<accession>B4VV00</accession>
<dbReference type="HOGENOM" id="CLU_092405_0_0_3"/>
<protein>
    <recommendedName>
        <fullName evidence="3">DUF559 domain-containing protein</fullName>
    </recommendedName>
</protein>
<gene>
    <name evidence="1" type="ORF">MC7420_4198</name>
</gene>
<dbReference type="eggNOG" id="COG0507">
    <property type="taxonomic scope" value="Bacteria"/>
</dbReference>
<proteinExistence type="predicted"/>
<evidence type="ECO:0000313" key="1">
    <source>
        <dbReference type="EMBL" id="EDX74213.1"/>
    </source>
</evidence>
<dbReference type="AlphaFoldDB" id="B4VV00"/>
<sequence>MSYPVILYPQLISRFRQKYSPPHEEDCCRSEQLRDYLFQLTGLLAGRVRQPDGISDAPLGASETTFGAVLRQYFGERIHTQLRFPIPNQDAFYSVDFALMFPELGLCWDIEVDEPFSFQNNRATHSIDDWRDRYRNTFFLKGNWMVIRFAEEQVVRYPKSCCKELADEIASLTGLHRYQKLLKNVPMLQPIKQWTVQSAKRMNKHNYRSRYLKLIAAFPDFNDSKSGKDSRQTRN</sequence>
<evidence type="ECO:0008006" key="3">
    <source>
        <dbReference type="Google" id="ProtNLM"/>
    </source>
</evidence>